<evidence type="ECO:0000313" key="6">
    <source>
        <dbReference type="Proteomes" id="UP000006786"/>
    </source>
</evidence>
<dbReference type="STRING" id="391937.NA2_10373"/>
<dbReference type="InterPro" id="IPR014757">
    <property type="entry name" value="Tscrpt_reg_IclR_C"/>
</dbReference>
<dbReference type="InterPro" id="IPR036390">
    <property type="entry name" value="WH_DNA-bd_sf"/>
</dbReference>
<protein>
    <submittedName>
        <fullName evidence="5">Transcriptional regulator</fullName>
    </submittedName>
</protein>
<sequence>MSLLATFAGAPVWLSNSDIVQRTGLPAPTVARLTRSLTGMGLLHYSAHRRRFRLAAGVVRLGYGARCEAHLAERARPHMQRFADRHGVHVSLAVLDRTDALHLEVCHSASTLVTLRLEAGSRVPLATTAAGHGILACLSEGERETVMKALQVRDEEDWPQAAEAITKGLDAIAVLGFSRSVGGWQTDVNSVATPFRSPFHDGAMSIACSAPAGHLPEERLDEIGDELLVLAGLLPGQDTEDLDAFEMA</sequence>
<dbReference type="InterPro" id="IPR029016">
    <property type="entry name" value="GAF-like_dom_sf"/>
</dbReference>
<dbReference type="eggNOG" id="COG1414">
    <property type="taxonomic scope" value="Bacteria"/>
</dbReference>
<keyword evidence="6" id="KW-1185">Reference proteome</keyword>
<dbReference type="InterPro" id="IPR036388">
    <property type="entry name" value="WH-like_DNA-bd_sf"/>
</dbReference>
<dbReference type="PROSITE" id="PS51078">
    <property type="entry name" value="ICLR_ED"/>
    <property type="match status" value="1"/>
</dbReference>
<dbReference type="GO" id="GO:0003677">
    <property type="term" value="F:DNA binding"/>
    <property type="evidence" value="ECO:0007669"/>
    <property type="project" value="UniProtKB-KW"/>
</dbReference>
<dbReference type="Gene3D" id="3.30.450.40">
    <property type="match status" value="1"/>
</dbReference>
<evidence type="ECO:0000313" key="5">
    <source>
        <dbReference type="EMBL" id="EKF18873.1"/>
    </source>
</evidence>
<organism evidence="5 6">
    <name type="scientific">Nitratireductor pacificus pht-3B</name>
    <dbReference type="NCBI Taxonomy" id="391937"/>
    <lineage>
        <taxon>Bacteria</taxon>
        <taxon>Pseudomonadati</taxon>
        <taxon>Pseudomonadota</taxon>
        <taxon>Alphaproteobacteria</taxon>
        <taxon>Hyphomicrobiales</taxon>
        <taxon>Phyllobacteriaceae</taxon>
        <taxon>Nitratireductor</taxon>
    </lineage>
</organism>
<dbReference type="Proteomes" id="UP000006786">
    <property type="component" value="Unassembled WGS sequence"/>
</dbReference>
<evidence type="ECO:0000259" key="4">
    <source>
        <dbReference type="PROSITE" id="PS51078"/>
    </source>
</evidence>
<dbReference type="SMART" id="SM00346">
    <property type="entry name" value="HTH_ICLR"/>
    <property type="match status" value="1"/>
</dbReference>
<dbReference type="PANTHER" id="PTHR30136:SF33">
    <property type="entry name" value="TRANSCRIPTIONAL REGULATORY PROTEIN"/>
    <property type="match status" value="1"/>
</dbReference>
<dbReference type="PANTHER" id="PTHR30136">
    <property type="entry name" value="HELIX-TURN-HELIX TRANSCRIPTIONAL REGULATOR, ICLR FAMILY"/>
    <property type="match status" value="1"/>
</dbReference>
<comment type="caution">
    <text evidence="5">The sequence shown here is derived from an EMBL/GenBank/DDBJ whole genome shotgun (WGS) entry which is preliminary data.</text>
</comment>
<dbReference type="EMBL" id="AMRM01000010">
    <property type="protein sequence ID" value="EKF18873.1"/>
    <property type="molecule type" value="Genomic_DNA"/>
</dbReference>
<evidence type="ECO:0000256" key="3">
    <source>
        <dbReference type="ARBA" id="ARBA00023163"/>
    </source>
</evidence>
<keyword evidence="1" id="KW-0805">Transcription regulation</keyword>
<dbReference type="InterPro" id="IPR050707">
    <property type="entry name" value="HTH_MetabolicPath_Reg"/>
</dbReference>
<dbReference type="AlphaFoldDB" id="K2N3M4"/>
<evidence type="ECO:0000256" key="1">
    <source>
        <dbReference type="ARBA" id="ARBA00023015"/>
    </source>
</evidence>
<dbReference type="InterPro" id="IPR005471">
    <property type="entry name" value="Tscrpt_reg_IclR_N"/>
</dbReference>
<proteinExistence type="predicted"/>
<dbReference type="SUPFAM" id="SSF55781">
    <property type="entry name" value="GAF domain-like"/>
    <property type="match status" value="1"/>
</dbReference>
<keyword evidence="2" id="KW-0238">DNA-binding</keyword>
<evidence type="ECO:0000256" key="2">
    <source>
        <dbReference type="ARBA" id="ARBA00023125"/>
    </source>
</evidence>
<keyword evidence="3" id="KW-0804">Transcription</keyword>
<dbReference type="SUPFAM" id="SSF46785">
    <property type="entry name" value="Winged helix' DNA-binding domain"/>
    <property type="match status" value="1"/>
</dbReference>
<dbReference type="GO" id="GO:0045892">
    <property type="term" value="P:negative regulation of DNA-templated transcription"/>
    <property type="evidence" value="ECO:0007669"/>
    <property type="project" value="TreeGrafter"/>
</dbReference>
<dbReference type="Pfam" id="PF01614">
    <property type="entry name" value="IclR_C"/>
    <property type="match status" value="1"/>
</dbReference>
<dbReference type="Pfam" id="PF09339">
    <property type="entry name" value="HTH_IclR"/>
    <property type="match status" value="1"/>
</dbReference>
<name>K2N3M4_9HYPH</name>
<gene>
    <name evidence="5" type="ORF">NA2_10373</name>
</gene>
<dbReference type="GO" id="GO:0003700">
    <property type="term" value="F:DNA-binding transcription factor activity"/>
    <property type="evidence" value="ECO:0007669"/>
    <property type="project" value="TreeGrafter"/>
</dbReference>
<reference evidence="5 6" key="1">
    <citation type="journal article" date="2012" name="J. Bacteriol.">
        <title>Genome Sequence of Nitratireductor pacificus Type Strain pht-3B.</title>
        <authorList>
            <person name="Lai Q."/>
            <person name="Li G."/>
            <person name="Shao Z."/>
        </authorList>
    </citation>
    <scope>NUCLEOTIDE SEQUENCE [LARGE SCALE GENOMIC DNA]</scope>
    <source>
        <strain evidence="6">pht-3B</strain>
    </source>
</reference>
<feature type="domain" description="IclR-ED" evidence="4">
    <location>
        <begin position="57"/>
        <end position="240"/>
    </location>
</feature>
<accession>K2N3M4</accession>
<dbReference type="Gene3D" id="1.10.10.10">
    <property type="entry name" value="Winged helix-like DNA-binding domain superfamily/Winged helix DNA-binding domain"/>
    <property type="match status" value="1"/>
</dbReference>